<reference evidence="2" key="1">
    <citation type="submission" date="2020-04" db="EMBL/GenBank/DDBJ databases">
        <authorList>
            <person name="Alioto T."/>
            <person name="Alioto T."/>
            <person name="Gomez Garrido J."/>
        </authorList>
    </citation>
    <scope>NUCLEOTIDE SEQUENCE</scope>
    <source>
        <strain evidence="2">A484AB</strain>
    </source>
</reference>
<dbReference type="InterPro" id="IPR011993">
    <property type="entry name" value="PH-like_dom_sf"/>
</dbReference>
<dbReference type="SUPFAM" id="SSF50729">
    <property type="entry name" value="PH domain-like"/>
    <property type="match status" value="1"/>
</dbReference>
<proteinExistence type="predicted"/>
<feature type="region of interest" description="Disordered" evidence="1">
    <location>
        <begin position="276"/>
        <end position="301"/>
    </location>
</feature>
<feature type="region of interest" description="Disordered" evidence="1">
    <location>
        <begin position="413"/>
        <end position="452"/>
    </location>
</feature>
<sequence>MKLDSSSTSPSFQDVTQMLSQMKTLLIDVLVEKSLPDASRIKLKDCISMVETFSNFLNNNLKKQEQNSDNLLKPLHSGLSRSTECLHAKKGHMSKSRSTSDLANLDLNGNNTCSPPISFDDDHSDYVISLQSVEQNSHSHTECLENEKRLGMERRATKKRIKMLRWLKKAIVDKGEDDVTVIGDIYRIEGPDNLVKLWCLLRDRQLYCYRRVTDTTHDSVIPLDNCTAVSSAVISGQKYAFDIKREGVKLVTFAARSSKERARWIEIVKTKRGKIPMTEIEDESGEEAAGSGTSEEDDDDSYEYIEVNNNEARKKFKTDGEYVLPMSEDGIEDGGYISVLALECEIDRRKTCRKNKKYNPNITNKSGIEYLIEKDIPSFLSTIPKTFSRGKHRSPAPLPKDATRFSQVEVSNAVPAIHVDNGTERGSGDETDKVLESPKDLNNNAEDESMETENFSGQFADYEDVSSQEQEILHCQLTASSWLSDSPPCQARFGPQRDCRKGATGAWRPETNDKIQCLEIDLGDVMTVGAIAIKGRPNFDEKGGEFVKSFTIHYSIDKETWTPYKSYGKIKIFQGSSNASQECKKYLKTKTTAQYFRIYPQSWQNHIALRVALYQEDVKSKGMKKKGDQLSKPTSPIGNRPVSPNTGRKMHLKKEDISDPMYPSSDCLTTEVANLADIKENGIKYPNAIDCSDNPASMDSRIKLKEKLLSKEKREQITKLEVLTKHVEQAKDRMIVGNSSGQLKREAIESEHDYLVANLELVKAKKRLIDIETEMRELRLFEEKYGVEQPEVQQVEKSKETAAKPPEIAARRPETAGRRSETAPRPTETAARRPEIAAKPTETARPTEITRPTKPPLRRRPSKEVMVCSDAVSPVVDREAFNSPGDLPPSRKVLNNVKMFENFQK</sequence>
<accession>A0A7D9DBV1</accession>
<protein>
    <submittedName>
        <fullName evidence="2">Uncharacterized protein</fullName>
    </submittedName>
</protein>
<dbReference type="Gene3D" id="2.30.29.30">
    <property type="entry name" value="Pleckstrin-homology domain (PH domain)/Phosphotyrosine-binding domain (PTB)"/>
    <property type="match status" value="1"/>
</dbReference>
<dbReference type="SUPFAM" id="SSF49785">
    <property type="entry name" value="Galactose-binding domain-like"/>
    <property type="match status" value="1"/>
</dbReference>
<feature type="compositionally biased region" description="Polar residues" evidence="1">
    <location>
        <begin position="631"/>
        <end position="646"/>
    </location>
</feature>
<dbReference type="Gene3D" id="2.60.120.260">
    <property type="entry name" value="Galactose-binding domain-like"/>
    <property type="match status" value="1"/>
</dbReference>
<dbReference type="Pfam" id="PF00169">
    <property type="entry name" value="PH"/>
    <property type="match status" value="1"/>
</dbReference>
<feature type="region of interest" description="Disordered" evidence="1">
    <location>
        <begin position="622"/>
        <end position="650"/>
    </location>
</feature>
<dbReference type="PROSITE" id="PS50003">
    <property type="entry name" value="PH_DOMAIN"/>
    <property type="match status" value="1"/>
</dbReference>
<feature type="compositionally biased region" description="Basic and acidic residues" evidence="1">
    <location>
        <begin position="809"/>
        <end position="822"/>
    </location>
</feature>
<dbReference type="SMART" id="SM00231">
    <property type="entry name" value="FA58C"/>
    <property type="match status" value="1"/>
</dbReference>
<dbReference type="CDD" id="cd00057">
    <property type="entry name" value="FA58C"/>
    <property type="match status" value="1"/>
</dbReference>
<comment type="caution">
    <text evidence="2">The sequence shown here is derived from an EMBL/GenBank/DDBJ whole genome shotgun (WGS) entry which is preliminary data.</text>
</comment>
<dbReference type="InterPro" id="IPR008979">
    <property type="entry name" value="Galactose-bd-like_sf"/>
</dbReference>
<dbReference type="PROSITE" id="PS50022">
    <property type="entry name" value="FA58C_3"/>
    <property type="match status" value="1"/>
</dbReference>
<dbReference type="PANTHER" id="PTHR24543">
    <property type="entry name" value="MULTICOPPER OXIDASE-RELATED"/>
    <property type="match status" value="1"/>
</dbReference>
<dbReference type="InterPro" id="IPR000421">
    <property type="entry name" value="FA58C"/>
</dbReference>
<dbReference type="Proteomes" id="UP001152795">
    <property type="component" value="Unassembled WGS sequence"/>
</dbReference>
<feature type="compositionally biased region" description="Basic and acidic residues" evidence="1">
    <location>
        <begin position="421"/>
        <end position="439"/>
    </location>
</feature>
<name>A0A7D9DBV1_PARCT</name>
<evidence type="ECO:0000313" key="2">
    <source>
        <dbReference type="EMBL" id="CAB3981896.1"/>
    </source>
</evidence>
<evidence type="ECO:0000256" key="1">
    <source>
        <dbReference type="SAM" id="MobiDB-lite"/>
    </source>
</evidence>
<dbReference type="InterPro" id="IPR001849">
    <property type="entry name" value="PH_domain"/>
</dbReference>
<dbReference type="CDD" id="cd00821">
    <property type="entry name" value="PH"/>
    <property type="match status" value="1"/>
</dbReference>
<evidence type="ECO:0000313" key="3">
    <source>
        <dbReference type="Proteomes" id="UP001152795"/>
    </source>
</evidence>
<dbReference type="AlphaFoldDB" id="A0A7D9DBV1"/>
<dbReference type="EMBL" id="CACRXK020000441">
    <property type="protein sequence ID" value="CAB3981896.1"/>
    <property type="molecule type" value="Genomic_DNA"/>
</dbReference>
<organism evidence="2 3">
    <name type="scientific">Paramuricea clavata</name>
    <name type="common">Red gorgonian</name>
    <name type="synonym">Violescent sea-whip</name>
    <dbReference type="NCBI Taxonomy" id="317549"/>
    <lineage>
        <taxon>Eukaryota</taxon>
        <taxon>Metazoa</taxon>
        <taxon>Cnidaria</taxon>
        <taxon>Anthozoa</taxon>
        <taxon>Octocorallia</taxon>
        <taxon>Malacalcyonacea</taxon>
        <taxon>Plexauridae</taxon>
        <taxon>Paramuricea</taxon>
    </lineage>
</organism>
<dbReference type="Pfam" id="PF00754">
    <property type="entry name" value="F5_F8_type_C"/>
    <property type="match status" value="1"/>
</dbReference>
<gene>
    <name evidence="2" type="ORF">PACLA_8A068573</name>
</gene>
<feature type="region of interest" description="Disordered" evidence="1">
    <location>
        <begin position="791"/>
        <end position="865"/>
    </location>
</feature>
<dbReference type="SMART" id="SM00233">
    <property type="entry name" value="PH"/>
    <property type="match status" value="1"/>
</dbReference>
<keyword evidence="3" id="KW-1185">Reference proteome</keyword>